<dbReference type="EMBL" id="BTRK01000005">
    <property type="protein sequence ID" value="GMR56168.1"/>
    <property type="molecule type" value="Genomic_DNA"/>
</dbReference>
<organism evidence="2 3">
    <name type="scientific">Pristionchus mayeri</name>
    <dbReference type="NCBI Taxonomy" id="1317129"/>
    <lineage>
        <taxon>Eukaryota</taxon>
        <taxon>Metazoa</taxon>
        <taxon>Ecdysozoa</taxon>
        <taxon>Nematoda</taxon>
        <taxon>Chromadorea</taxon>
        <taxon>Rhabditida</taxon>
        <taxon>Rhabditina</taxon>
        <taxon>Diplogasteromorpha</taxon>
        <taxon>Diplogasteroidea</taxon>
        <taxon>Neodiplogasteridae</taxon>
        <taxon>Pristionchus</taxon>
    </lineage>
</organism>
<feature type="region of interest" description="Disordered" evidence="1">
    <location>
        <begin position="69"/>
        <end position="111"/>
    </location>
</feature>
<name>A0AAN5D421_9BILA</name>
<accession>A0AAN5D421</accession>
<evidence type="ECO:0000256" key="1">
    <source>
        <dbReference type="SAM" id="MobiDB-lite"/>
    </source>
</evidence>
<dbReference type="Proteomes" id="UP001328107">
    <property type="component" value="Unassembled WGS sequence"/>
</dbReference>
<dbReference type="AlphaFoldDB" id="A0AAN5D421"/>
<reference evidence="3" key="1">
    <citation type="submission" date="2022-10" db="EMBL/GenBank/DDBJ databases">
        <title>Genome assembly of Pristionchus species.</title>
        <authorList>
            <person name="Yoshida K."/>
            <person name="Sommer R.J."/>
        </authorList>
    </citation>
    <scope>NUCLEOTIDE SEQUENCE [LARGE SCALE GENOMIC DNA]</scope>
    <source>
        <strain evidence="3">RS5460</strain>
    </source>
</reference>
<gene>
    <name evidence="2" type="ORF">PMAYCL1PPCAC_26363</name>
</gene>
<comment type="caution">
    <text evidence="2">The sequence shown here is derived from an EMBL/GenBank/DDBJ whole genome shotgun (WGS) entry which is preliminary data.</text>
</comment>
<sequence>MWHVASTRWSSARSSYLPSNRFFSTALSTDFSSRSRREWRRMRRWRRSRWRTRRMRLLRRNCSISSRCSSMEMGVGGTTRSGLQMQHRRRQSDCSAKRLVSPRMSRDWTRY</sequence>
<evidence type="ECO:0000313" key="2">
    <source>
        <dbReference type="EMBL" id="GMR56168.1"/>
    </source>
</evidence>
<keyword evidence="3" id="KW-1185">Reference proteome</keyword>
<evidence type="ECO:0000313" key="3">
    <source>
        <dbReference type="Proteomes" id="UP001328107"/>
    </source>
</evidence>
<proteinExistence type="predicted"/>
<protein>
    <submittedName>
        <fullName evidence="2">Uncharacterized protein</fullName>
    </submittedName>
</protein>